<feature type="compositionally biased region" description="Basic and acidic residues" evidence="1">
    <location>
        <begin position="1"/>
        <end position="10"/>
    </location>
</feature>
<feature type="region of interest" description="Disordered" evidence="1">
    <location>
        <begin position="1"/>
        <end position="55"/>
    </location>
</feature>
<name>A0ABV0YJ84_9TELE</name>
<dbReference type="EMBL" id="JAHRIP010034281">
    <property type="protein sequence ID" value="MEQ2293771.1"/>
    <property type="molecule type" value="Genomic_DNA"/>
</dbReference>
<accession>A0ABV0YJ84</accession>
<dbReference type="Proteomes" id="UP001469553">
    <property type="component" value="Unassembled WGS sequence"/>
</dbReference>
<protein>
    <submittedName>
        <fullName evidence="2">Uncharacterized protein</fullName>
    </submittedName>
</protein>
<sequence length="120" mass="13886">MPVATVERKNSLLTGRNLQQNQNQAQCERPSATTDWGFERTEQSNKKEYRSTDPVVLSTGKKRETLMVVARLVASSRREIHLSRLTLSQFSRLESEREYIQLVTVEAQPVAMSRRDRLKH</sequence>
<evidence type="ECO:0000256" key="1">
    <source>
        <dbReference type="SAM" id="MobiDB-lite"/>
    </source>
</evidence>
<evidence type="ECO:0000313" key="3">
    <source>
        <dbReference type="Proteomes" id="UP001469553"/>
    </source>
</evidence>
<proteinExistence type="predicted"/>
<keyword evidence="3" id="KW-1185">Reference proteome</keyword>
<evidence type="ECO:0000313" key="2">
    <source>
        <dbReference type="EMBL" id="MEQ2293771.1"/>
    </source>
</evidence>
<gene>
    <name evidence="2" type="ORF">AMECASPLE_036992</name>
</gene>
<feature type="compositionally biased region" description="Polar residues" evidence="1">
    <location>
        <begin position="11"/>
        <end position="34"/>
    </location>
</feature>
<reference evidence="2 3" key="1">
    <citation type="submission" date="2021-06" db="EMBL/GenBank/DDBJ databases">
        <authorList>
            <person name="Palmer J.M."/>
        </authorList>
    </citation>
    <scope>NUCLEOTIDE SEQUENCE [LARGE SCALE GENOMIC DNA]</scope>
    <source>
        <strain evidence="2 3">AS_MEX2019</strain>
        <tissue evidence="2">Muscle</tissue>
    </source>
</reference>
<comment type="caution">
    <text evidence="2">The sequence shown here is derived from an EMBL/GenBank/DDBJ whole genome shotgun (WGS) entry which is preliminary data.</text>
</comment>
<organism evidence="2 3">
    <name type="scientific">Ameca splendens</name>
    <dbReference type="NCBI Taxonomy" id="208324"/>
    <lineage>
        <taxon>Eukaryota</taxon>
        <taxon>Metazoa</taxon>
        <taxon>Chordata</taxon>
        <taxon>Craniata</taxon>
        <taxon>Vertebrata</taxon>
        <taxon>Euteleostomi</taxon>
        <taxon>Actinopterygii</taxon>
        <taxon>Neopterygii</taxon>
        <taxon>Teleostei</taxon>
        <taxon>Neoteleostei</taxon>
        <taxon>Acanthomorphata</taxon>
        <taxon>Ovalentaria</taxon>
        <taxon>Atherinomorphae</taxon>
        <taxon>Cyprinodontiformes</taxon>
        <taxon>Goodeidae</taxon>
        <taxon>Ameca</taxon>
    </lineage>
</organism>
<feature type="compositionally biased region" description="Basic and acidic residues" evidence="1">
    <location>
        <begin position="37"/>
        <end position="51"/>
    </location>
</feature>